<evidence type="ECO:0000313" key="2">
    <source>
        <dbReference type="Proteomes" id="UP001165960"/>
    </source>
</evidence>
<organism evidence="1 2">
    <name type="scientific">Entomophthora muscae</name>
    <dbReference type="NCBI Taxonomy" id="34485"/>
    <lineage>
        <taxon>Eukaryota</taxon>
        <taxon>Fungi</taxon>
        <taxon>Fungi incertae sedis</taxon>
        <taxon>Zoopagomycota</taxon>
        <taxon>Entomophthoromycotina</taxon>
        <taxon>Entomophthoromycetes</taxon>
        <taxon>Entomophthorales</taxon>
        <taxon>Entomophthoraceae</taxon>
        <taxon>Entomophthora</taxon>
    </lineage>
</organism>
<name>A0ACC2TB05_9FUNG</name>
<protein>
    <submittedName>
        <fullName evidence="1">Protein sof1</fullName>
    </submittedName>
</protein>
<evidence type="ECO:0000313" key="1">
    <source>
        <dbReference type="EMBL" id="KAJ9071748.1"/>
    </source>
</evidence>
<proteinExistence type="predicted"/>
<sequence length="455" mass="52381">MKVKAITRSDDDYKRDRKSDVHKIQRNYDPVLHPFEREREYTRALNATKLERMFAKPFLAALNGHSDSVYCMAKHAKDLQLVVSGSGDGELRAWRINERNCFWNTAGHRGTVKGVCIMPNTSQFISVGVDKIAKIWTMSESRQPAYTYHGKGAFTGVDHHRSDPLFATSGSVIDLWDVNRSEPINTFEWGADTINAVKFNQTETNIIASCGTDRAIALYDIRTRTPLHKLFLQFHSNALSWNPMEAYNFVVANEDHNCYQFDMRNFSKAVVAYTDHVSAVMDIDFSPTGDQFVTGSYDRTVRIYNTKSPKSKDAYHTKRMQRVFAVKFTMDSKYVLSGSDDTNIRLWKADASERLGVRNNRERTYLAYSEKLKEKYAHLPEIRRISKHRFLPTDIKKATATKGVMLESRRIKELNRLNNQKKIRNPKMATKNAMKALPEQKPKSLKQKIILRSET</sequence>
<dbReference type="Proteomes" id="UP001165960">
    <property type="component" value="Unassembled WGS sequence"/>
</dbReference>
<gene>
    <name evidence="1" type="primary">sof1_3</name>
    <name evidence="1" type="ORF">DSO57_1033908</name>
</gene>
<comment type="caution">
    <text evidence="1">The sequence shown here is derived from an EMBL/GenBank/DDBJ whole genome shotgun (WGS) entry which is preliminary data.</text>
</comment>
<dbReference type="EMBL" id="QTSX02003114">
    <property type="protein sequence ID" value="KAJ9071748.1"/>
    <property type="molecule type" value="Genomic_DNA"/>
</dbReference>
<keyword evidence="2" id="KW-1185">Reference proteome</keyword>
<reference evidence="1" key="1">
    <citation type="submission" date="2022-04" db="EMBL/GenBank/DDBJ databases">
        <title>Genome of the entomopathogenic fungus Entomophthora muscae.</title>
        <authorList>
            <person name="Elya C."/>
            <person name="Lovett B.R."/>
            <person name="Lee E."/>
            <person name="Macias A.M."/>
            <person name="Hajek A.E."/>
            <person name="De Bivort B.L."/>
            <person name="Kasson M.T."/>
            <person name="De Fine Licht H.H."/>
            <person name="Stajich J.E."/>
        </authorList>
    </citation>
    <scope>NUCLEOTIDE SEQUENCE</scope>
    <source>
        <strain evidence="1">Berkeley</strain>
    </source>
</reference>
<accession>A0ACC2TB05</accession>